<protein>
    <submittedName>
        <fullName evidence="1">Uncharacterized protein</fullName>
    </submittedName>
</protein>
<organism evidence="1 2">
    <name type="scientific">Streptomyces candidus</name>
    <dbReference type="NCBI Taxonomy" id="67283"/>
    <lineage>
        <taxon>Bacteria</taxon>
        <taxon>Bacillati</taxon>
        <taxon>Actinomycetota</taxon>
        <taxon>Actinomycetes</taxon>
        <taxon>Kitasatosporales</taxon>
        <taxon>Streptomycetaceae</taxon>
        <taxon>Streptomyces</taxon>
    </lineage>
</organism>
<name>A0A7X0LT68_9ACTN</name>
<sequence>MDRLAATSTEFVHVNVGSWINGTAITLADPPEFAFLLTTNNPLAEDWLTGEWSGNWARILVGPAGGAVTLAEGRYHVWLTFTAGLEAPVRLTGQLDIY</sequence>
<dbReference type="EMBL" id="JACHEM010000031">
    <property type="protein sequence ID" value="MBB6439932.1"/>
    <property type="molecule type" value="Genomic_DNA"/>
</dbReference>
<reference evidence="1 2" key="1">
    <citation type="submission" date="2020-08" db="EMBL/GenBank/DDBJ databases">
        <title>Genomic Encyclopedia of Type Strains, Phase IV (KMG-IV): sequencing the most valuable type-strain genomes for metagenomic binning, comparative biology and taxonomic classification.</title>
        <authorList>
            <person name="Goeker M."/>
        </authorList>
    </citation>
    <scope>NUCLEOTIDE SEQUENCE [LARGE SCALE GENOMIC DNA]</scope>
    <source>
        <strain evidence="1 2">DSM 40141</strain>
    </source>
</reference>
<dbReference type="Proteomes" id="UP000540423">
    <property type="component" value="Unassembled WGS sequence"/>
</dbReference>
<accession>A0A7X0LT68</accession>
<evidence type="ECO:0000313" key="1">
    <source>
        <dbReference type="EMBL" id="MBB6439932.1"/>
    </source>
</evidence>
<keyword evidence="2" id="KW-1185">Reference proteome</keyword>
<proteinExistence type="predicted"/>
<evidence type="ECO:0000313" key="2">
    <source>
        <dbReference type="Proteomes" id="UP000540423"/>
    </source>
</evidence>
<gene>
    <name evidence="1" type="ORF">HNQ79_006444</name>
</gene>
<dbReference type="RefSeq" id="WP_185036415.1">
    <property type="nucleotide sequence ID" value="NZ_JACHEM010000031.1"/>
</dbReference>
<dbReference type="AlphaFoldDB" id="A0A7X0LT68"/>
<comment type="caution">
    <text evidence="1">The sequence shown here is derived from an EMBL/GenBank/DDBJ whole genome shotgun (WGS) entry which is preliminary data.</text>
</comment>